<evidence type="ECO:0000313" key="1">
    <source>
        <dbReference type="EMBL" id="MDM4018610.1"/>
    </source>
</evidence>
<dbReference type="Gene3D" id="3.40.630.30">
    <property type="match status" value="1"/>
</dbReference>
<dbReference type="Proteomes" id="UP001239462">
    <property type="component" value="Unassembled WGS sequence"/>
</dbReference>
<organism evidence="1 2">
    <name type="scientific">Roseiconus lacunae</name>
    <dbReference type="NCBI Taxonomy" id="2605694"/>
    <lineage>
        <taxon>Bacteria</taxon>
        <taxon>Pseudomonadati</taxon>
        <taxon>Planctomycetota</taxon>
        <taxon>Planctomycetia</taxon>
        <taxon>Pirellulales</taxon>
        <taxon>Pirellulaceae</taxon>
        <taxon>Roseiconus</taxon>
    </lineage>
</organism>
<gene>
    <name evidence="1" type="ORF">QTN89_24370</name>
</gene>
<evidence type="ECO:0000313" key="2">
    <source>
        <dbReference type="Proteomes" id="UP001239462"/>
    </source>
</evidence>
<dbReference type="RefSeq" id="WP_289166481.1">
    <property type="nucleotide sequence ID" value="NZ_JASZZN010000023.1"/>
</dbReference>
<sequence>MPEIRDFCNADLPDLARVWSQHWSATGAPPPVSTTIIERAILSRMFFTSRELLVATIDGKVEAWCHFTRPGQSIDDQAAEDVAILSAICFTPAGLECCDDLLLAAMDRIAAMGCHSILAGPLRDQQCGYVGLPPIGHGIGVPDYDVRVSSLLSRHGFRPGGSYERLAVTTAPYRPPVNREMMQFRRTTRSECSGVVPQQTRYASAMAHMDIEHYQLINHRNGDRLAHCRLWLSDPEAQVMNCSEAILDLSVIERPHELTPAEVFLVSVMVQSMATRCVFRVETVIDAESSTLSEQLTNLHFESVGGGQRWKKEF</sequence>
<protein>
    <recommendedName>
        <fullName evidence="3">N-acetyltransferase domain-containing protein</fullName>
    </recommendedName>
</protein>
<keyword evidence="2" id="KW-1185">Reference proteome</keyword>
<name>A0ABT7PQ25_9BACT</name>
<comment type="caution">
    <text evidence="1">The sequence shown here is derived from an EMBL/GenBank/DDBJ whole genome shotgun (WGS) entry which is preliminary data.</text>
</comment>
<dbReference type="SUPFAM" id="SSF55729">
    <property type="entry name" value="Acyl-CoA N-acyltransferases (Nat)"/>
    <property type="match status" value="1"/>
</dbReference>
<reference evidence="1 2" key="1">
    <citation type="submission" date="2023-06" db="EMBL/GenBank/DDBJ databases">
        <title>Roseiconus lacunae JC819 isolated from Gulf of Mannar region, Tamil Nadu.</title>
        <authorList>
            <person name="Pk S."/>
            <person name="Ch S."/>
            <person name="Ch V.R."/>
        </authorList>
    </citation>
    <scope>NUCLEOTIDE SEQUENCE [LARGE SCALE GENOMIC DNA]</scope>
    <source>
        <strain evidence="1 2">JC819</strain>
    </source>
</reference>
<evidence type="ECO:0008006" key="3">
    <source>
        <dbReference type="Google" id="ProtNLM"/>
    </source>
</evidence>
<proteinExistence type="predicted"/>
<dbReference type="InterPro" id="IPR016181">
    <property type="entry name" value="Acyl_CoA_acyltransferase"/>
</dbReference>
<accession>A0ABT7PQ25</accession>
<dbReference type="EMBL" id="JASZZN010000023">
    <property type="protein sequence ID" value="MDM4018610.1"/>
    <property type="molecule type" value="Genomic_DNA"/>
</dbReference>